<dbReference type="AlphaFoldDB" id="A0A167WDN9"/>
<proteinExistence type="inferred from homology"/>
<dbReference type="PANTHER" id="PTHR43490:SF99">
    <property type="entry name" value="SHORT-CHAIN DEHYDROGENASE_REDUCTASE"/>
    <property type="match status" value="1"/>
</dbReference>
<dbReference type="Proteomes" id="UP000076532">
    <property type="component" value="Unassembled WGS sequence"/>
</dbReference>
<gene>
    <name evidence="5" type="ORF">FIBSPDRAFT_966857</name>
</gene>
<evidence type="ECO:0008006" key="7">
    <source>
        <dbReference type="Google" id="ProtNLM"/>
    </source>
</evidence>
<dbReference type="OrthoDB" id="1933717at2759"/>
<reference evidence="5 6" key="1">
    <citation type="journal article" date="2016" name="Mol. Biol. Evol.">
        <title>Comparative Genomics of Early-Diverging Mushroom-Forming Fungi Provides Insights into the Origins of Lignocellulose Decay Capabilities.</title>
        <authorList>
            <person name="Nagy L.G."/>
            <person name="Riley R."/>
            <person name="Tritt A."/>
            <person name="Adam C."/>
            <person name="Daum C."/>
            <person name="Floudas D."/>
            <person name="Sun H."/>
            <person name="Yadav J.S."/>
            <person name="Pangilinan J."/>
            <person name="Larsson K.H."/>
            <person name="Matsuura K."/>
            <person name="Barry K."/>
            <person name="Labutti K."/>
            <person name="Kuo R."/>
            <person name="Ohm R.A."/>
            <person name="Bhattacharya S.S."/>
            <person name="Shirouzu T."/>
            <person name="Yoshinaga Y."/>
            <person name="Martin F.M."/>
            <person name="Grigoriev I.V."/>
            <person name="Hibbett D.S."/>
        </authorList>
    </citation>
    <scope>NUCLEOTIDE SEQUENCE [LARGE SCALE GENOMIC DNA]</scope>
    <source>
        <strain evidence="5 6">CBS 109695</strain>
    </source>
</reference>
<feature type="transmembrane region" description="Helical" evidence="4">
    <location>
        <begin position="17"/>
        <end position="37"/>
    </location>
</feature>
<keyword evidence="4" id="KW-1133">Transmembrane helix</keyword>
<keyword evidence="3" id="KW-0560">Oxidoreductase</keyword>
<evidence type="ECO:0000256" key="4">
    <source>
        <dbReference type="SAM" id="Phobius"/>
    </source>
</evidence>
<dbReference type="GO" id="GO:0016491">
    <property type="term" value="F:oxidoreductase activity"/>
    <property type="evidence" value="ECO:0007669"/>
    <property type="project" value="UniProtKB-KW"/>
</dbReference>
<evidence type="ECO:0000256" key="1">
    <source>
        <dbReference type="ARBA" id="ARBA00006484"/>
    </source>
</evidence>
<keyword evidence="6" id="KW-1185">Reference proteome</keyword>
<dbReference type="STRING" id="436010.A0A167WDN9"/>
<protein>
    <recommendedName>
        <fullName evidence="7">NAD(P)-binding protein</fullName>
    </recommendedName>
</protein>
<comment type="similarity">
    <text evidence="1">Belongs to the short-chain dehydrogenases/reductases (SDR) family.</text>
</comment>
<dbReference type="SUPFAM" id="SSF51735">
    <property type="entry name" value="NAD(P)-binding Rossmann-fold domains"/>
    <property type="match status" value="1"/>
</dbReference>
<evidence type="ECO:0000256" key="2">
    <source>
        <dbReference type="ARBA" id="ARBA00022857"/>
    </source>
</evidence>
<evidence type="ECO:0000256" key="3">
    <source>
        <dbReference type="ARBA" id="ARBA00023002"/>
    </source>
</evidence>
<dbReference type="PANTHER" id="PTHR43490">
    <property type="entry name" value="(+)-NEOMENTHOL DEHYDROGENASE"/>
    <property type="match status" value="1"/>
</dbReference>
<dbReference type="Gene3D" id="3.40.50.720">
    <property type="entry name" value="NAD(P)-binding Rossmann-like Domain"/>
    <property type="match status" value="1"/>
</dbReference>
<keyword evidence="2" id="KW-0521">NADP</keyword>
<keyword evidence="4" id="KW-0812">Transmembrane</keyword>
<dbReference type="EMBL" id="KV417810">
    <property type="protein sequence ID" value="KZP05974.1"/>
    <property type="molecule type" value="Genomic_DNA"/>
</dbReference>
<name>A0A167WDN9_9AGAM</name>
<dbReference type="GO" id="GO:0016020">
    <property type="term" value="C:membrane"/>
    <property type="evidence" value="ECO:0007669"/>
    <property type="project" value="TreeGrafter"/>
</dbReference>
<accession>A0A167WDN9</accession>
<evidence type="ECO:0000313" key="6">
    <source>
        <dbReference type="Proteomes" id="UP000076532"/>
    </source>
</evidence>
<keyword evidence="4" id="KW-0472">Membrane</keyword>
<organism evidence="5 6">
    <name type="scientific">Athelia psychrophila</name>
    <dbReference type="NCBI Taxonomy" id="1759441"/>
    <lineage>
        <taxon>Eukaryota</taxon>
        <taxon>Fungi</taxon>
        <taxon>Dikarya</taxon>
        <taxon>Basidiomycota</taxon>
        <taxon>Agaricomycotina</taxon>
        <taxon>Agaricomycetes</taxon>
        <taxon>Agaricomycetidae</taxon>
        <taxon>Atheliales</taxon>
        <taxon>Atheliaceae</taxon>
        <taxon>Athelia</taxon>
    </lineage>
</organism>
<sequence>MALTRTAFVTRYTGPSAIGFTVGLLVAITGEFAKALLSLRTQTRNRTAVLRSKLPTRSPTQIGYLVLDVTRSASISAPVASLSNSFAPLGTHAGALDVLATTNIGAVVELINVFLRLLAKSPTPRIVSTSSARGSLSFAARLLPARTDALMYNASKSALNMTMVMQANNLPGAPGNADLKVNAASPGHMPSNGFTGTRTPEQGAGVIVYLAMLPEDGIWDHAQLSEKDGNFAQIPW</sequence>
<evidence type="ECO:0000313" key="5">
    <source>
        <dbReference type="EMBL" id="KZP05974.1"/>
    </source>
</evidence>
<dbReference type="InterPro" id="IPR036291">
    <property type="entry name" value="NAD(P)-bd_dom_sf"/>
</dbReference>